<keyword evidence="2" id="KW-1185">Reference proteome</keyword>
<protein>
    <submittedName>
        <fullName evidence="1">10648_t:CDS:1</fullName>
    </submittedName>
</protein>
<organism evidence="1 2">
    <name type="scientific">Ambispora leptoticha</name>
    <dbReference type="NCBI Taxonomy" id="144679"/>
    <lineage>
        <taxon>Eukaryota</taxon>
        <taxon>Fungi</taxon>
        <taxon>Fungi incertae sedis</taxon>
        <taxon>Mucoromycota</taxon>
        <taxon>Glomeromycotina</taxon>
        <taxon>Glomeromycetes</taxon>
        <taxon>Archaeosporales</taxon>
        <taxon>Ambisporaceae</taxon>
        <taxon>Ambispora</taxon>
    </lineage>
</organism>
<comment type="caution">
    <text evidence="1">The sequence shown here is derived from an EMBL/GenBank/DDBJ whole genome shotgun (WGS) entry which is preliminary data.</text>
</comment>
<proteinExistence type="predicted"/>
<dbReference type="SUPFAM" id="SSF53098">
    <property type="entry name" value="Ribonuclease H-like"/>
    <property type="match status" value="1"/>
</dbReference>
<dbReference type="EMBL" id="CAJVPS010003540">
    <property type="protein sequence ID" value="CAG8591049.1"/>
    <property type="molecule type" value="Genomic_DNA"/>
</dbReference>
<sequence>MFQSIREMPEPQKANALRLFDTMRNPRGKHANEIISPYLQKKALEFITEHPKNQAKKLKAENIELKSVNRRLMRNNKKLIHKIQSIGSSNRLLQNKIKNRISTIRSLIRKSKQIPPNEFKRQINLLFKTNNREYSPQMVWLSTKISQIGQTSLTATAESLRLVYEFLTGEPPQRWLSVTTLSTWHKEVSQIETEAGIHKATQCSCYGILVDESTRGEFKYFVVCIMFWDYKKNIPSVTVTNLEDLNNCTGRSVAESTLKAITNHGLDPKKCLTWVTDNTAYMSGNKKGAIVQFNKKANVDTVRIGCGMHIMHIVFSNFEETAFGKSPSSIGFSWTPQPYNLLYLAWYLHDGYDSSNKGKPLNMKSSWIQKLYDGLLGYHFSQYQLPIRGRWGYELLAAKQYLARREAHIEFTNWFIQELENNQNTPATYLSDWRLFRDWLLNEKLNIQVKCLVTFGEHLYEPLMQFMVGKDPIPRIQVENRLVQLLPGRRAHEMPDKVNE</sequence>
<dbReference type="Proteomes" id="UP000789508">
    <property type="component" value="Unassembled WGS sequence"/>
</dbReference>
<accession>A0A9N9GBM6</accession>
<reference evidence="1" key="1">
    <citation type="submission" date="2021-06" db="EMBL/GenBank/DDBJ databases">
        <authorList>
            <person name="Kallberg Y."/>
            <person name="Tangrot J."/>
            <person name="Rosling A."/>
        </authorList>
    </citation>
    <scope>NUCLEOTIDE SEQUENCE</scope>
    <source>
        <strain evidence="1">FL130A</strain>
    </source>
</reference>
<name>A0A9N9GBM6_9GLOM</name>
<evidence type="ECO:0000313" key="1">
    <source>
        <dbReference type="EMBL" id="CAG8591049.1"/>
    </source>
</evidence>
<gene>
    <name evidence="1" type="ORF">ALEPTO_LOCUS7705</name>
</gene>
<dbReference type="AlphaFoldDB" id="A0A9N9GBM6"/>
<evidence type="ECO:0000313" key="2">
    <source>
        <dbReference type="Proteomes" id="UP000789508"/>
    </source>
</evidence>
<dbReference type="InterPro" id="IPR012337">
    <property type="entry name" value="RNaseH-like_sf"/>
</dbReference>
<dbReference type="OrthoDB" id="2336891at2759"/>